<comment type="caution">
    <text evidence="8">The sequence shown here is derived from an EMBL/GenBank/DDBJ whole genome shotgun (WGS) entry which is preliminary data.</text>
</comment>
<dbReference type="PROSITE" id="PS50991">
    <property type="entry name" value="PYR_CT"/>
    <property type="match status" value="1"/>
</dbReference>
<evidence type="ECO:0000256" key="5">
    <source>
        <dbReference type="ARBA" id="ARBA00023239"/>
    </source>
</evidence>
<evidence type="ECO:0000256" key="6">
    <source>
        <dbReference type="ARBA" id="ARBA00049877"/>
    </source>
</evidence>
<evidence type="ECO:0000313" key="8">
    <source>
        <dbReference type="EMBL" id="RMY20582.1"/>
    </source>
</evidence>
<gene>
    <name evidence="8" type="ORF">D0867_03902</name>
</gene>
<name>A0A3M6ZZG2_HORWE</name>
<reference evidence="8 9" key="1">
    <citation type="journal article" date="2018" name="BMC Genomics">
        <title>Genomic evidence for intraspecific hybridization in a clonal and extremely halotolerant yeast.</title>
        <authorList>
            <person name="Gostincar C."/>
            <person name="Stajich J.E."/>
            <person name="Zupancic J."/>
            <person name="Zalar P."/>
            <person name="Gunde-Cimerman N."/>
        </authorList>
    </citation>
    <scope>NUCLEOTIDE SEQUENCE [LARGE SCALE GENOMIC DNA]</scope>
    <source>
        <strain evidence="8 9">EXF-6669</strain>
    </source>
</reference>
<dbReference type="InterPro" id="IPR043594">
    <property type="entry name" value="HMGL"/>
</dbReference>
<evidence type="ECO:0000256" key="3">
    <source>
        <dbReference type="ARBA" id="ARBA00012910"/>
    </source>
</evidence>
<comment type="similarity">
    <text evidence="2">Belongs to the HMG-CoA lyase family.</text>
</comment>
<dbReference type="OrthoDB" id="10253869at2759"/>
<evidence type="ECO:0000259" key="7">
    <source>
        <dbReference type="PROSITE" id="PS50991"/>
    </source>
</evidence>
<organism evidence="8 9">
    <name type="scientific">Hortaea werneckii</name>
    <name type="common">Black yeast</name>
    <name type="synonym">Cladosporium werneckii</name>
    <dbReference type="NCBI Taxonomy" id="91943"/>
    <lineage>
        <taxon>Eukaryota</taxon>
        <taxon>Fungi</taxon>
        <taxon>Dikarya</taxon>
        <taxon>Ascomycota</taxon>
        <taxon>Pezizomycotina</taxon>
        <taxon>Dothideomycetes</taxon>
        <taxon>Dothideomycetidae</taxon>
        <taxon>Mycosphaerellales</taxon>
        <taxon>Teratosphaeriaceae</taxon>
        <taxon>Hortaea</taxon>
    </lineage>
</organism>
<comment type="pathway">
    <text evidence="1">Metabolic intermediate metabolism; (S)-3-hydroxy-3-methylglutaryl-CoA degradation; acetoacetate from (S)-3-hydroxy-3-methylglutaryl-CoA: step 1/1.</text>
</comment>
<dbReference type="GO" id="GO:0004419">
    <property type="term" value="F:hydroxymethylglutaryl-CoA lyase activity"/>
    <property type="evidence" value="ECO:0007669"/>
    <property type="project" value="UniProtKB-EC"/>
</dbReference>
<comment type="catalytic activity">
    <reaction evidence="6">
        <text>(3S)-3-hydroxy-3-methylglutaryl-CoA = acetoacetate + acetyl-CoA</text>
        <dbReference type="Rhea" id="RHEA:24404"/>
        <dbReference type="ChEBI" id="CHEBI:13705"/>
        <dbReference type="ChEBI" id="CHEBI:43074"/>
        <dbReference type="ChEBI" id="CHEBI:57288"/>
        <dbReference type="EC" id="4.1.3.4"/>
    </reaction>
</comment>
<keyword evidence="5" id="KW-0456">Lyase</keyword>
<dbReference type="GO" id="GO:0046872">
    <property type="term" value="F:metal ion binding"/>
    <property type="evidence" value="ECO:0007669"/>
    <property type="project" value="UniProtKB-KW"/>
</dbReference>
<dbReference type="Gene3D" id="3.20.20.70">
    <property type="entry name" value="Aldolase class I"/>
    <property type="match status" value="1"/>
</dbReference>
<evidence type="ECO:0000313" key="9">
    <source>
        <dbReference type="Proteomes" id="UP000271337"/>
    </source>
</evidence>
<dbReference type="GO" id="GO:0006552">
    <property type="term" value="P:L-leucine catabolic process"/>
    <property type="evidence" value="ECO:0007669"/>
    <property type="project" value="TreeGrafter"/>
</dbReference>
<evidence type="ECO:0000256" key="4">
    <source>
        <dbReference type="ARBA" id="ARBA00022723"/>
    </source>
</evidence>
<dbReference type="AlphaFoldDB" id="A0A3M6ZZG2"/>
<dbReference type="SUPFAM" id="SSF51569">
    <property type="entry name" value="Aldolase"/>
    <property type="match status" value="1"/>
</dbReference>
<dbReference type="PANTHER" id="PTHR42738">
    <property type="entry name" value="HYDROXYMETHYLGLUTARYL-COA LYASE"/>
    <property type="match status" value="1"/>
</dbReference>
<dbReference type="EC" id="4.1.3.4" evidence="3"/>
<protein>
    <recommendedName>
        <fullName evidence="3">hydroxymethylglutaryl-CoA lyase</fullName>
        <ecNumber evidence="3">4.1.3.4</ecNumber>
    </recommendedName>
</protein>
<accession>A0A3M6ZZG2</accession>
<dbReference type="EMBL" id="QWIL01000308">
    <property type="protein sequence ID" value="RMY20582.1"/>
    <property type="molecule type" value="Genomic_DNA"/>
</dbReference>
<dbReference type="Proteomes" id="UP000271337">
    <property type="component" value="Unassembled WGS sequence"/>
</dbReference>
<dbReference type="UniPathway" id="UPA00896">
    <property type="reaction ID" value="UER00863"/>
</dbReference>
<dbReference type="PANTHER" id="PTHR42738:SF7">
    <property type="entry name" value="HYDROXYMETHYLGLUTARYL-COA LYASE"/>
    <property type="match status" value="1"/>
</dbReference>
<feature type="domain" description="Pyruvate carboxyltransferase" evidence="7">
    <location>
        <begin position="33"/>
        <end position="85"/>
    </location>
</feature>
<keyword evidence="4" id="KW-0479">Metal-binding</keyword>
<evidence type="ECO:0000256" key="2">
    <source>
        <dbReference type="ARBA" id="ARBA00009405"/>
    </source>
</evidence>
<dbReference type="InterPro" id="IPR013785">
    <property type="entry name" value="Aldolase_TIM"/>
</dbReference>
<sequence length="85" mass="9633">MSLFAPSTFGRRAYRHLSRRNFTSSTRALADHVRIVEVGPRDGLQNEKQSIPAETKIELIRRLARTGLDTIEAGSFVAPKWVPQR</sequence>
<dbReference type="InterPro" id="IPR000891">
    <property type="entry name" value="PYR_CT"/>
</dbReference>
<proteinExistence type="inferred from homology"/>
<dbReference type="GO" id="GO:0046951">
    <property type="term" value="P:ketone body biosynthetic process"/>
    <property type="evidence" value="ECO:0007669"/>
    <property type="project" value="TreeGrafter"/>
</dbReference>
<evidence type="ECO:0000256" key="1">
    <source>
        <dbReference type="ARBA" id="ARBA00005143"/>
    </source>
</evidence>
<dbReference type="Pfam" id="PF00682">
    <property type="entry name" value="HMGL-like"/>
    <property type="match status" value="1"/>
</dbReference>